<sequence length="423" mass="48792">MPKRPNSIFEVFLERLFYFVLILSATIAASQETEDEKKAPMRLYINCNCDKNFLRQEIKYVGHVRDQAQANITLFIFDIANGSGGRTFNLEFKGLGDYEAIASKLTYDTSTNMTSDEIRKGMLKKVQSGLLPYVLASGLAEDVTYTVNQSGMAEVQEIDFTDPWNNWIFEVFGSADLGKESSRKDFKYRLGFQSDHVTDNWRIRTDVGLFQSNSEYETDGVLYTSERFRYNADGSIVRSISDHWSTGIFSGLRHDTFTNLDFRYYVQPAIEYNIYPYKEVLRREIVFAYKIGYFHNDYIETTIFNKLTEGIYDHSLDMQVRYRQQWGNIYAHIRGSSFLSDFTKNRLQLNSNVNVRLVKGLAVRFASRYEIIRDQINLPGGDASIEDVLLQQKQIATDYELGFSVGLSYTFGSAFNNVINTRL</sequence>
<evidence type="ECO:0000313" key="2">
    <source>
        <dbReference type="Proteomes" id="UP000276309"/>
    </source>
</evidence>
<organism evidence="1 2">
    <name type="scientific">Euzebyella marina</name>
    <dbReference type="NCBI Taxonomy" id="1761453"/>
    <lineage>
        <taxon>Bacteria</taxon>
        <taxon>Pseudomonadati</taxon>
        <taxon>Bacteroidota</taxon>
        <taxon>Flavobacteriia</taxon>
        <taxon>Flavobacteriales</taxon>
        <taxon>Flavobacteriaceae</taxon>
        <taxon>Euzebyella</taxon>
    </lineage>
</organism>
<proteinExistence type="predicted"/>
<evidence type="ECO:0000313" key="1">
    <source>
        <dbReference type="EMBL" id="AYN67076.1"/>
    </source>
</evidence>
<dbReference type="OrthoDB" id="1489343at2"/>
<reference evidence="1 2" key="1">
    <citation type="submission" date="2018-08" db="EMBL/GenBank/DDBJ databases">
        <title>The reduced genetic potential of extracellular carbohydrate catabolism in Euzebyella marina RN62, a Flavobacteriia bacterium isolated from the hadal water.</title>
        <authorList>
            <person name="Xue C."/>
        </authorList>
    </citation>
    <scope>NUCLEOTIDE SEQUENCE [LARGE SCALE GENOMIC DNA]</scope>
    <source>
        <strain evidence="1 2">RN62</strain>
    </source>
</reference>
<name>A0A3G2L4G8_9FLAO</name>
<dbReference type="KEGG" id="emar:D1013_06695"/>
<keyword evidence="2" id="KW-1185">Reference proteome</keyword>
<gene>
    <name evidence="1" type="ORF">D1013_06695</name>
</gene>
<dbReference type="RefSeq" id="WP_121848126.1">
    <property type="nucleotide sequence ID" value="NZ_CP032050.1"/>
</dbReference>
<dbReference type="Proteomes" id="UP000276309">
    <property type="component" value="Chromosome"/>
</dbReference>
<dbReference type="EMBL" id="CP032050">
    <property type="protein sequence ID" value="AYN67076.1"/>
    <property type="molecule type" value="Genomic_DNA"/>
</dbReference>
<dbReference type="AlphaFoldDB" id="A0A3G2L4G8"/>
<protein>
    <submittedName>
        <fullName evidence="1">DUF481 domain-containing protein</fullName>
    </submittedName>
</protein>
<accession>A0A3G2L4G8</accession>